<feature type="region of interest" description="Disordered" evidence="1">
    <location>
        <begin position="385"/>
        <end position="444"/>
    </location>
</feature>
<dbReference type="AlphaFoldDB" id="A0A8H7Y830"/>
<organism evidence="2">
    <name type="scientific">Psilocybe cubensis</name>
    <name type="common">Psychedelic mushroom</name>
    <name type="synonym">Stropharia cubensis</name>
    <dbReference type="NCBI Taxonomy" id="181762"/>
    <lineage>
        <taxon>Eukaryota</taxon>
        <taxon>Fungi</taxon>
        <taxon>Dikarya</taxon>
        <taxon>Basidiomycota</taxon>
        <taxon>Agaricomycotina</taxon>
        <taxon>Agaricomycetes</taxon>
        <taxon>Agaricomycetidae</taxon>
        <taxon>Agaricales</taxon>
        <taxon>Agaricineae</taxon>
        <taxon>Strophariaceae</taxon>
        <taxon>Psilocybe</taxon>
    </lineage>
</organism>
<feature type="compositionally biased region" description="Low complexity" evidence="1">
    <location>
        <begin position="250"/>
        <end position="274"/>
    </location>
</feature>
<sequence>MPDDSKSNTSPKSKPVTRSSIRQSLNLASVGKAFADAISKDGREASKNAKKIKDTSRRNSSLVSLPPAPRASMGDARPSSQNSKRTSTPDSKPISRRRVSTSNQRASPEEPSPKPSESATPQPIAPITRTSTLRPRNINGASALPKYRPKSAVTEIVKPPSPTRAGTRRRFSASDDEKKEQLKPTPSVSPAEKTSRPISPLPQRAALKTNLTNSVNATPPATPSKTKLATPGSAKGSPSRPAKIVKTTQATTTISRPPSSSSSSLLAPPVATSSILPKSSTPKGSTPKATGLKAKLGLSRSAQDKAKLTSGSTNVHNPPSRDSPSPLAQRTRKNVKAPTPASSSLSAQSSNMSHISEGNSEDEDSDADDVALLLAPVAAITAPTPAMPKITTSRQRLVPQTPTRVNLPSRGNMSYSSPLPPDAGEKTSGHLRPPPRETASQRAMRGSIMSWEQLANEQSVSLGEDEFGRMLSEIPAPFRSGAASPSLSSHIDMPESPCLSAIDSPGGYGSISQVLLPEVTPSPAIHQSLAQSRFNLSPDTAAMDASTLTLLRLQLAAAENTAKERLFQIQAMEEEFHHIQQAHNLQIEEMRMQMQYMETQWRASEEQNPPVAFLEEQIQRLRDEAVAEAVARCQEDARIATGFTIKAEQLKQEALTSARLASSSWETFHEACDMELSLLQGDKALLSVLLAQLDQMCYAF</sequence>
<proteinExistence type="predicted"/>
<feature type="region of interest" description="Disordered" evidence="1">
    <location>
        <begin position="1"/>
        <end position="24"/>
    </location>
</feature>
<feature type="compositionally biased region" description="Low complexity" evidence="1">
    <location>
        <begin position="342"/>
        <end position="353"/>
    </location>
</feature>
<name>A0A8H7Y830_PSICU</name>
<evidence type="ECO:0000313" key="2">
    <source>
        <dbReference type="EMBL" id="KAG5174473.1"/>
    </source>
</evidence>
<comment type="caution">
    <text evidence="2">The sequence shown here is derived from an EMBL/GenBank/DDBJ whole genome shotgun (WGS) entry which is preliminary data.</text>
</comment>
<protein>
    <submittedName>
        <fullName evidence="2">Uncharacterized protein</fullName>
    </submittedName>
</protein>
<feature type="compositionally biased region" description="Polar residues" evidence="1">
    <location>
        <begin position="209"/>
        <end position="227"/>
    </location>
</feature>
<reference evidence="2" key="1">
    <citation type="submission" date="2021-02" db="EMBL/GenBank/DDBJ databases">
        <title>Psilocybe cubensis genome.</title>
        <authorList>
            <person name="Mckernan K.J."/>
            <person name="Crawford S."/>
            <person name="Trippe A."/>
            <person name="Kane L.T."/>
            <person name="Mclaughlin S."/>
        </authorList>
    </citation>
    <scope>NUCLEOTIDE SEQUENCE [LARGE SCALE GENOMIC DNA]</scope>
    <source>
        <strain evidence="2">MGC-MH-2018</strain>
    </source>
</reference>
<gene>
    <name evidence="2" type="ORF">JR316_001132</name>
</gene>
<feature type="compositionally biased region" description="Polar residues" evidence="1">
    <location>
        <begin position="78"/>
        <end position="90"/>
    </location>
</feature>
<dbReference type="EMBL" id="JAFIQS010000001">
    <property type="protein sequence ID" value="KAG5174473.1"/>
    <property type="molecule type" value="Genomic_DNA"/>
</dbReference>
<feature type="region of interest" description="Disordered" evidence="1">
    <location>
        <begin position="37"/>
        <end position="370"/>
    </location>
</feature>
<feature type="compositionally biased region" description="Polar residues" evidence="1">
    <location>
        <begin position="7"/>
        <end position="24"/>
    </location>
</feature>
<feature type="compositionally biased region" description="Polar residues" evidence="1">
    <location>
        <begin position="275"/>
        <end position="288"/>
    </location>
</feature>
<evidence type="ECO:0000256" key="1">
    <source>
        <dbReference type="SAM" id="MobiDB-lite"/>
    </source>
</evidence>
<accession>A0A8H7Y830</accession>
<feature type="compositionally biased region" description="Polar residues" evidence="1">
    <location>
        <begin position="309"/>
        <end position="328"/>
    </location>
</feature>
<feature type="compositionally biased region" description="Polar residues" evidence="1">
    <location>
        <begin position="390"/>
        <end position="417"/>
    </location>
</feature>
<feature type="compositionally biased region" description="Basic and acidic residues" evidence="1">
    <location>
        <begin position="172"/>
        <end position="182"/>
    </location>
</feature>
<feature type="compositionally biased region" description="Acidic residues" evidence="1">
    <location>
        <begin position="359"/>
        <end position="369"/>
    </location>
</feature>
<feature type="compositionally biased region" description="Basic and acidic residues" evidence="1">
    <location>
        <begin position="38"/>
        <end position="57"/>
    </location>
</feature>